<dbReference type="AlphaFoldDB" id="A0AAN7TG73"/>
<dbReference type="PANTHER" id="PTHR33112:SF16">
    <property type="entry name" value="HETEROKARYON INCOMPATIBILITY DOMAIN-CONTAINING PROTEIN"/>
    <property type="match status" value="1"/>
</dbReference>
<dbReference type="Proteomes" id="UP001310890">
    <property type="component" value="Unassembled WGS sequence"/>
</dbReference>
<proteinExistence type="predicted"/>
<feature type="domain" description="Heterokaryon incompatibility" evidence="1">
    <location>
        <begin position="32"/>
        <end position="185"/>
    </location>
</feature>
<organism evidence="2 3">
    <name type="scientific">Meristemomyces frigidus</name>
    <dbReference type="NCBI Taxonomy" id="1508187"/>
    <lineage>
        <taxon>Eukaryota</taxon>
        <taxon>Fungi</taxon>
        <taxon>Dikarya</taxon>
        <taxon>Ascomycota</taxon>
        <taxon>Pezizomycotina</taxon>
        <taxon>Dothideomycetes</taxon>
        <taxon>Dothideomycetidae</taxon>
        <taxon>Mycosphaerellales</taxon>
        <taxon>Teratosphaeriaceae</taxon>
        <taxon>Meristemomyces</taxon>
    </lineage>
</organism>
<evidence type="ECO:0000313" key="3">
    <source>
        <dbReference type="Proteomes" id="UP001310890"/>
    </source>
</evidence>
<sequence length="528" mass="58666">MDRPLPTRLLEISGDSYETRLIEPAPSSTGKYIALSHCWGKMKLLRTLKDNFNDHLTSIPFSTLPLTFQHAVQVTALLGYRYLWIDSLCIKQDDREDWEVECSRMQDNYENAAVVIAGPGAASSAAGFYRPRVQPPLPPVRLAGNNSGGEIVLISLSAASSAHHQRRPPREKASPLHTRGWILQERLLAPRVLYIGTTQVYFECKQCLFFESSWRPIDAGRTASEIDSKFVLDLHCNSDAERYYRWYRVVRTFTACQLTHTSDTLPALSGLARRCAALLSDRYLAGLWEKDILHGLIWHLATPIAGRLPQYRAPSWSWASVDFEVGFDLAVYLHDIRQAKTAPLVEISHAATEALGLDTFGEVSSGYIVLVGSLIPITVLSASSTTSTPGPTAKPRLIVCVHGHRIANFFPDYSHQLSPLSPSALEPTSKSTTVHSIFFLPLLHSKTGSVLKFCGLAVQRLPEAEEERENEGGGEEQRIAGAREKYIRLGLIHATRAPSRCECADKNGEDGVHGMPWVAYPKREIVLL</sequence>
<dbReference type="InterPro" id="IPR010730">
    <property type="entry name" value="HET"/>
</dbReference>
<reference evidence="2" key="1">
    <citation type="submission" date="2023-08" db="EMBL/GenBank/DDBJ databases">
        <title>Black Yeasts Isolated from many extreme environments.</title>
        <authorList>
            <person name="Coleine C."/>
            <person name="Stajich J.E."/>
            <person name="Selbmann L."/>
        </authorList>
    </citation>
    <scope>NUCLEOTIDE SEQUENCE</scope>
    <source>
        <strain evidence="2">CCFEE 5401</strain>
    </source>
</reference>
<comment type="caution">
    <text evidence="2">The sequence shown here is derived from an EMBL/GenBank/DDBJ whole genome shotgun (WGS) entry which is preliminary data.</text>
</comment>
<gene>
    <name evidence="2" type="ORF">LTR62_002272</name>
</gene>
<evidence type="ECO:0000313" key="2">
    <source>
        <dbReference type="EMBL" id="KAK5114698.1"/>
    </source>
</evidence>
<accession>A0AAN7TG73</accession>
<evidence type="ECO:0000259" key="1">
    <source>
        <dbReference type="Pfam" id="PF06985"/>
    </source>
</evidence>
<name>A0AAN7TG73_9PEZI</name>
<protein>
    <recommendedName>
        <fullName evidence="1">Heterokaryon incompatibility domain-containing protein</fullName>
    </recommendedName>
</protein>
<dbReference type="Pfam" id="PF06985">
    <property type="entry name" value="HET"/>
    <property type="match status" value="1"/>
</dbReference>
<dbReference type="EMBL" id="JAVRRL010000016">
    <property type="protein sequence ID" value="KAK5114698.1"/>
    <property type="molecule type" value="Genomic_DNA"/>
</dbReference>
<dbReference type="PANTHER" id="PTHR33112">
    <property type="entry name" value="DOMAIN PROTEIN, PUTATIVE-RELATED"/>
    <property type="match status" value="1"/>
</dbReference>